<dbReference type="CDD" id="cd00096">
    <property type="entry name" value="Ig"/>
    <property type="match status" value="1"/>
</dbReference>
<dbReference type="Gene3D" id="3.40.50.410">
    <property type="entry name" value="von Willebrand factor, type A domain"/>
    <property type="match status" value="1"/>
</dbReference>
<dbReference type="SUPFAM" id="SSF53300">
    <property type="entry name" value="vWA-like"/>
    <property type="match status" value="1"/>
</dbReference>
<comment type="subcellular location">
    <subcellularLocation>
        <location evidence="1">Secreted</location>
    </subcellularLocation>
</comment>
<dbReference type="InterPro" id="IPR003599">
    <property type="entry name" value="Ig_sub"/>
</dbReference>
<dbReference type="InterPro" id="IPR036179">
    <property type="entry name" value="Ig-like_dom_sf"/>
</dbReference>
<keyword evidence="4" id="KW-0677">Repeat</keyword>
<feature type="domain" description="Ig-like" evidence="7">
    <location>
        <begin position="787"/>
        <end position="863"/>
    </location>
</feature>
<dbReference type="SUPFAM" id="SSF48726">
    <property type="entry name" value="Immunoglobulin"/>
    <property type="match status" value="6"/>
</dbReference>
<evidence type="ECO:0000256" key="5">
    <source>
        <dbReference type="ARBA" id="ARBA00023157"/>
    </source>
</evidence>
<dbReference type="Pfam" id="PF13927">
    <property type="entry name" value="Ig_3"/>
    <property type="match status" value="2"/>
</dbReference>
<evidence type="ECO:0000256" key="6">
    <source>
        <dbReference type="ARBA" id="ARBA00023319"/>
    </source>
</evidence>
<feature type="domain" description="Ig-like" evidence="7">
    <location>
        <begin position="514"/>
        <end position="601"/>
    </location>
</feature>
<dbReference type="Pfam" id="PF25106">
    <property type="entry name" value="VWA_4"/>
    <property type="match status" value="1"/>
</dbReference>
<sequence length="1057" mass="116659">MSYSEPPIRIGRVIYYTTNAAKESEVVNNVIVRGQSADQKSRFAFVIDDTYSMSRDIEEVKSKTKLIFDTVRTSAESHIENFILVTFNDPGFQPALVTNSESVFKKALDAIVVHSGPDNLECPEMSMHGLAEALAHTLPGSYIYVFTDAAAKDYADGPKIKKLAQKQGTQISFILTPPTCGAFYENHPNYKVYKDLAAATSGQILHVARGEVGRVLDFVGRSLDKRRAVIGRAELPPGYNNNITISGDKELGDVQFSVTGLRPKLKITKPDGKEANTTDIFKNDKTLVVGVDGLESGNHTANVGSETDTSVVITGVTNVNFQHGFSEFKPRSINTTITRPILGKPSHLAIELSSKAKDFKLDEVELLDMNDNVISVWPLKELTTNFYVAEKQMPPTTMFRVAVGNQDTLIKDDKPENRRPTVTLVGDSSIAVAYGDSVQLQCKINAYPKPKLTWIEEISGLTVSEMIVEEDLPYGYISILDLEQVKTNTSYQCRAFNDYGDDTTKVSVGVNMPPKINNSVKQINVTRKESATITCNVTEGIPRPEIRWSYKRPLTREFVLLDDVSYVIQINSTDLHQAGTYKCEASNLFGRDEHEMELIIKYPPTIRGNTQIRKASKGQRVFLTCNADGVPKPDVRWYFKGHEIGKTSGLRIYTGNTLSMVVSFNDSGIYTCNAVNEVGSDTKIVKVVVDGPPFIEKSSVPKTTTAVVGDLVMNLPCLATGSPQPTITWAKDGVEISSGTEWYNINKDGTLVVNNVTETSQGRYVCTARNSKGTDTDYFEVVVRPYPDPTEKRNVVNLLLGSSATIDCDVPHTTSDRLIWYKGAEIVATGELHLKDVDIDSSGMYTCRVSTLSGAASATTVLNVGFPPEFLEQSSEQTEFVLNEEAYFSCLAAGEPNPTVQSLALIPTLTTLSRDLRAELKDLAKWLYNGKELDVTDMDYRVYMTFNDLGNYRCTVSNIYGTITRDFQIVDPGCTLLNGINNDSPQVSLINLRLLSDNMSSVKVPKGEGMTIICGNGFEQYSGTELEAVCVEATTLRIHDVEVNFSHVKCKKQRKPN</sequence>
<keyword evidence="2" id="KW-0964">Secreted</keyword>
<dbReference type="Pfam" id="PF07679">
    <property type="entry name" value="I-set"/>
    <property type="match status" value="2"/>
</dbReference>
<feature type="domain" description="Ig-like" evidence="7">
    <location>
        <begin position="420"/>
        <end position="509"/>
    </location>
</feature>
<accession>A0A194PY86</accession>
<dbReference type="SMART" id="SM00409">
    <property type="entry name" value="IG"/>
    <property type="match status" value="6"/>
</dbReference>
<dbReference type="PANTHER" id="PTHR12231">
    <property type="entry name" value="CTX-RELATED TYPE I TRANSMEMBRANE PROTEIN"/>
    <property type="match status" value="1"/>
</dbReference>
<feature type="domain" description="Ig-like" evidence="7">
    <location>
        <begin position="692"/>
        <end position="782"/>
    </location>
</feature>
<dbReference type="STRING" id="66420.A0A194PY86"/>
<dbReference type="InterPro" id="IPR013783">
    <property type="entry name" value="Ig-like_fold"/>
</dbReference>
<keyword evidence="6" id="KW-0393">Immunoglobulin domain</keyword>
<dbReference type="AlphaFoldDB" id="A0A194PY86"/>
<dbReference type="PROSITE" id="PS50835">
    <property type="entry name" value="IG_LIKE"/>
    <property type="match status" value="6"/>
</dbReference>
<dbReference type="PANTHER" id="PTHR12231:SF218">
    <property type="entry name" value="MICROFIBRILLAR-ASSOCIATED PROTEIN 3-LIKE"/>
    <property type="match status" value="1"/>
</dbReference>
<keyword evidence="3" id="KW-0732">Signal</keyword>
<evidence type="ECO:0000256" key="1">
    <source>
        <dbReference type="ARBA" id="ARBA00004613"/>
    </source>
</evidence>
<evidence type="ECO:0000313" key="9">
    <source>
        <dbReference type="Proteomes" id="UP000053268"/>
    </source>
</evidence>
<keyword evidence="9" id="KW-1185">Reference proteome</keyword>
<dbReference type="EMBL" id="KQ459585">
    <property type="protein sequence ID" value="KPI98301.1"/>
    <property type="molecule type" value="Genomic_DNA"/>
</dbReference>
<reference evidence="8 9" key="1">
    <citation type="journal article" date="2015" name="Nat. Commun.">
        <title>Outbred genome sequencing and CRISPR/Cas9 gene editing in butterflies.</title>
        <authorList>
            <person name="Li X."/>
            <person name="Fan D."/>
            <person name="Zhang W."/>
            <person name="Liu G."/>
            <person name="Zhang L."/>
            <person name="Zhao L."/>
            <person name="Fang X."/>
            <person name="Chen L."/>
            <person name="Dong Y."/>
            <person name="Chen Y."/>
            <person name="Ding Y."/>
            <person name="Zhao R."/>
            <person name="Feng M."/>
            <person name="Zhu Y."/>
            <person name="Feng Y."/>
            <person name="Jiang X."/>
            <person name="Zhu D."/>
            <person name="Xiang H."/>
            <person name="Feng X."/>
            <person name="Li S."/>
            <person name="Wang J."/>
            <person name="Zhang G."/>
            <person name="Kronforst M.R."/>
            <person name="Wang W."/>
        </authorList>
    </citation>
    <scope>NUCLEOTIDE SEQUENCE [LARGE SCALE GENOMIC DNA]</scope>
    <source>
        <strain evidence="8">Ya'a_city_454_Px</strain>
        <tissue evidence="8">Whole body</tissue>
    </source>
</reference>
<evidence type="ECO:0000313" key="8">
    <source>
        <dbReference type="EMBL" id="KPI98301.1"/>
    </source>
</evidence>
<dbReference type="InterPro" id="IPR051170">
    <property type="entry name" value="Neural/epithelial_adhesion"/>
</dbReference>
<dbReference type="SMART" id="SM00408">
    <property type="entry name" value="IGc2"/>
    <property type="match status" value="6"/>
</dbReference>
<gene>
    <name evidence="8" type="ORF">RR46_09517</name>
</gene>
<name>A0A194PY86_PAPXU</name>
<dbReference type="InterPro" id="IPR013098">
    <property type="entry name" value="Ig_I-set"/>
</dbReference>
<dbReference type="InterPro" id="IPR056861">
    <property type="entry name" value="HMCN1-like_VWA"/>
</dbReference>
<evidence type="ECO:0000256" key="3">
    <source>
        <dbReference type="ARBA" id="ARBA00022729"/>
    </source>
</evidence>
<dbReference type="GO" id="GO:0032991">
    <property type="term" value="C:protein-containing complex"/>
    <property type="evidence" value="ECO:0007669"/>
    <property type="project" value="UniProtKB-ARBA"/>
</dbReference>
<protein>
    <submittedName>
        <fullName evidence="8">Hemicentin-2</fullName>
    </submittedName>
</protein>
<feature type="domain" description="Ig-like" evidence="7">
    <location>
        <begin position="868"/>
        <end position="970"/>
    </location>
</feature>
<dbReference type="InterPro" id="IPR003598">
    <property type="entry name" value="Ig_sub2"/>
</dbReference>
<dbReference type="InterPro" id="IPR036465">
    <property type="entry name" value="vWFA_dom_sf"/>
</dbReference>
<dbReference type="Gene3D" id="2.60.40.10">
    <property type="entry name" value="Immunoglobulins"/>
    <property type="match status" value="6"/>
</dbReference>
<proteinExistence type="predicted"/>
<feature type="domain" description="Ig-like" evidence="7">
    <location>
        <begin position="604"/>
        <end position="688"/>
    </location>
</feature>
<evidence type="ECO:0000259" key="7">
    <source>
        <dbReference type="PROSITE" id="PS50835"/>
    </source>
</evidence>
<evidence type="ECO:0000256" key="2">
    <source>
        <dbReference type="ARBA" id="ARBA00022525"/>
    </source>
</evidence>
<organism evidence="8 9">
    <name type="scientific">Papilio xuthus</name>
    <name type="common">Asian swallowtail butterfly</name>
    <dbReference type="NCBI Taxonomy" id="66420"/>
    <lineage>
        <taxon>Eukaryota</taxon>
        <taxon>Metazoa</taxon>
        <taxon>Ecdysozoa</taxon>
        <taxon>Arthropoda</taxon>
        <taxon>Hexapoda</taxon>
        <taxon>Insecta</taxon>
        <taxon>Pterygota</taxon>
        <taxon>Neoptera</taxon>
        <taxon>Endopterygota</taxon>
        <taxon>Lepidoptera</taxon>
        <taxon>Glossata</taxon>
        <taxon>Ditrysia</taxon>
        <taxon>Papilionoidea</taxon>
        <taxon>Papilionidae</taxon>
        <taxon>Papilioninae</taxon>
        <taxon>Papilio</taxon>
    </lineage>
</organism>
<keyword evidence="5" id="KW-1015">Disulfide bond</keyword>
<dbReference type="InterPro" id="IPR007110">
    <property type="entry name" value="Ig-like_dom"/>
</dbReference>
<dbReference type="Proteomes" id="UP000053268">
    <property type="component" value="Unassembled WGS sequence"/>
</dbReference>
<evidence type="ECO:0000256" key="4">
    <source>
        <dbReference type="ARBA" id="ARBA00022737"/>
    </source>
</evidence>